<evidence type="ECO:0000313" key="2">
    <source>
        <dbReference type="EMBL" id="KAF8684825.1"/>
    </source>
</evidence>
<feature type="region of interest" description="Disordered" evidence="1">
    <location>
        <begin position="141"/>
        <end position="179"/>
    </location>
</feature>
<dbReference type="EMBL" id="JACEFO010002093">
    <property type="protein sequence ID" value="KAF8684825.1"/>
    <property type="molecule type" value="Genomic_DNA"/>
</dbReference>
<dbReference type="AlphaFoldDB" id="A0A835EBE7"/>
<protein>
    <submittedName>
        <fullName evidence="2">Uncharacterized protein</fullName>
    </submittedName>
</protein>
<comment type="caution">
    <text evidence="2">The sequence shown here is derived from an EMBL/GenBank/DDBJ whole genome shotgun (WGS) entry which is preliminary data.</text>
</comment>
<proteinExistence type="predicted"/>
<evidence type="ECO:0000256" key="1">
    <source>
        <dbReference type="SAM" id="MobiDB-lite"/>
    </source>
</evidence>
<keyword evidence="3" id="KW-1185">Reference proteome</keyword>
<feature type="compositionally biased region" description="Pro residues" evidence="1">
    <location>
        <begin position="63"/>
        <end position="84"/>
    </location>
</feature>
<reference evidence="2" key="1">
    <citation type="submission" date="2020-07" db="EMBL/GenBank/DDBJ databases">
        <title>Genome sequence and genetic diversity analysis of an under-domesticated orphan crop, white fonio (Digitaria exilis).</title>
        <authorList>
            <person name="Bennetzen J.L."/>
            <person name="Chen S."/>
            <person name="Ma X."/>
            <person name="Wang X."/>
            <person name="Yssel A.E.J."/>
            <person name="Chaluvadi S.R."/>
            <person name="Johnson M."/>
            <person name="Gangashetty P."/>
            <person name="Hamidou F."/>
            <person name="Sanogo M.D."/>
            <person name="Zwaenepoel A."/>
            <person name="Wallace J."/>
            <person name="Van De Peer Y."/>
            <person name="Van Deynze A."/>
        </authorList>
    </citation>
    <scope>NUCLEOTIDE SEQUENCE</scope>
    <source>
        <tissue evidence="2">Leaves</tissue>
    </source>
</reference>
<accession>A0A835EBE7</accession>
<dbReference type="InterPro" id="IPR044169">
    <property type="entry name" value="PI21"/>
</dbReference>
<evidence type="ECO:0000313" key="3">
    <source>
        <dbReference type="Proteomes" id="UP000636709"/>
    </source>
</evidence>
<dbReference type="GO" id="GO:1900150">
    <property type="term" value="P:regulation of defense response to fungus"/>
    <property type="evidence" value="ECO:0007669"/>
    <property type="project" value="InterPro"/>
</dbReference>
<sequence>MRKILCQLQDCERIRTISFDEKTNTITIVGPFDTQRLVCKLRCKGGKIIKEIHIVDIAGGGGKPPPPPQNITEPPPPSSPPPVKPGKKSKKPPAAPAADEPPPAEPAPAPEHEMPPPQLPSPAHQAPGMSAMVPAFVEKHPQGNPAELEPPPMSPPRNEKPPPPMDMPPMPAALPSPAPVKERFPPPMMPARSPCHEQPRIAEYVIPTVEIPSWPGQPVGPCGCPCCAPCYQGYYEGCRCICCGSRLYAQPLIPAAAPAGCGYRGCRTFSDEDPSAACSIM</sequence>
<dbReference type="PANTHER" id="PTHR47488">
    <property type="entry name" value="HEAVY METAL TRANSPORT/DETOXIFICATION SUPERFAMILY PROTEIN"/>
    <property type="match status" value="1"/>
</dbReference>
<feature type="compositionally biased region" description="Pro residues" evidence="1">
    <location>
        <begin position="93"/>
        <end position="120"/>
    </location>
</feature>
<feature type="compositionally biased region" description="Pro residues" evidence="1">
    <location>
        <begin position="148"/>
        <end position="178"/>
    </location>
</feature>
<gene>
    <name evidence="2" type="ORF">HU200_044100</name>
</gene>
<dbReference type="OrthoDB" id="785270at2759"/>
<dbReference type="Proteomes" id="UP000636709">
    <property type="component" value="Unassembled WGS sequence"/>
</dbReference>
<organism evidence="2 3">
    <name type="scientific">Digitaria exilis</name>
    <dbReference type="NCBI Taxonomy" id="1010633"/>
    <lineage>
        <taxon>Eukaryota</taxon>
        <taxon>Viridiplantae</taxon>
        <taxon>Streptophyta</taxon>
        <taxon>Embryophyta</taxon>
        <taxon>Tracheophyta</taxon>
        <taxon>Spermatophyta</taxon>
        <taxon>Magnoliopsida</taxon>
        <taxon>Liliopsida</taxon>
        <taxon>Poales</taxon>
        <taxon>Poaceae</taxon>
        <taxon>PACMAD clade</taxon>
        <taxon>Panicoideae</taxon>
        <taxon>Panicodae</taxon>
        <taxon>Paniceae</taxon>
        <taxon>Anthephorinae</taxon>
        <taxon>Digitaria</taxon>
    </lineage>
</organism>
<feature type="region of interest" description="Disordered" evidence="1">
    <location>
        <begin position="57"/>
        <end position="128"/>
    </location>
</feature>
<name>A0A835EBE7_9POAL</name>
<dbReference type="PANTHER" id="PTHR47488:SF7">
    <property type="entry name" value="HEAVY METAL TRANSPORT_DETOXIFICATION SUPERFAMILY PROTEIN"/>
    <property type="match status" value="1"/>
</dbReference>